<dbReference type="EMBL" id="JBGMDY010000004">
    <property type="protein sequence ID" value="KAL2336517.1"/>
    <property type="molecule type" value="Genomic_DNA"/>
</dbReference>
<evidence type="ECO:0000313" key="2">
    <source>
        <dbReference type="EMBL" id="KAL2336517.1"/>
    </source>
</evidence>
<dbReference type="AlphaFoldDB" id="A0ABD1ML40"/>
<dbReference type="Proteomes" id="UP001603857">
    <property type="component" value="Unassembled WGS sequence"/>
</dbReference>
<name>A0ABD1ML40_9FABA</name>
<accession>A0ABD1ML40</accession>
<proteinExistence type="predicted"/>
<feature type="region of interest" description="Disordered" evidence="1">
    <location>
        <begin position="172"/>
        <end position="204"/>
    </location>
</feature>
<reference evidence="2 3" key="1">
    <citation type="submission" date="2024-08" db="EMBL/GenBank/DDBJ databases">
        <title>Insights into the chromosomal genome structure of Flemingia macrophylla.</title>
        <authorList>
            <person name="Ding Y."/>
            <person name="Zhao Y."/>
            <person name="Bi W."/>
            <person name="Wu M."/>
            <person name="Zhao G."/>
            <person name="Gong Y."/>
            <person name="Li W."/>
            <person name="Zhang P."/>
        </authorList>
    </citation>
    <scope>NUCLEOTIDE SEQUENCE [LARGE SCALE GENOMIC DNA]</scope>
    <source>
        <strain evidence="2">DYQJB</strain>
        <tissue evidence="2">Leaf</tissue>
    </source>
</reference>
<sequence>MLYLKTFLDYGCLESVIIPPSDRFGHFLPSINESINLIQAELMSTIGLLITSCPNTFKPNGYSTNVIKLVTEDHKDFLVLYNDTFENLEIQGNPTYQFNLLRAQIMGCEWFFNETDIVEYNLLKETFDTKLYFPDNLRKMFIPFPIETNNKLVQYFQKEKKHKDIYEASGCYGQSTPTNESSMSETSKSQAEDFEDMSVTHKGV</sequence>
<gene>
    <name evidence="2" type="ORF">Fmac_010963</name>
</gene>
<comment type="caution">
    <text evidence="2">The sequence shown here is derived from an EMBL/GenBank/DDBJ whole genome shotgun (WGS) entry which is preliminary data.</text>
</comment>
<protein>
    <submittedName>
        <fullName evidence="2">Uncharacterized protein</fullName>
    </submittedName>
</protein>
<evidence type="ECO:0000313" key="3">
    <source>
        <dbReference type="Proteomes" id="UP001603857"/>
    </source>
</evidence>
<feature type="compositionally biased region" description="Polar residues" evidence="1">
    <location>
        <begin position="172"/>
        <end position="189"/>
    </location>
</feature>
<organism evidence="2 3">
    <name type="scientific">Flemingia macrophylla</name>
    <dbReference type="NCBI Taxonomy" id="520843"/>
    <lineage>
        <taxon>Eukaryota</taxon>
        <taxon>Viridiplantae</taxon>
        <taxon>Streptophyta</taxon>
        <taxon>Embryophyta</taxon>
        <taxon>Tracheophyta</taxon>
        <taxon>Spermatophyta</taxon>
        <taxon>Magnoliopsida</taxon>
        <taxon>eudicotyledons</taxon>
        <taxon>Gunneridae</taxon>
        <taxon>Pentapetalae</taxon>
        <taxon>rosids</taxon>
        <taxon>fabids</taxon>
        <taxon>Fabales</taxon>
        <taxon>Fabaceae</taxon>
        <taxon>Papilionoideae</taxon>
        <taxon>50 kb inversion clade</taxon>
        <taxon>NPAAA clade</taxon>
        <taxon>indigoferoid/millettioid clade</taxon>
        <taxon>Phaseoleae</taxon>
        <taxon>Flemingia</taxon>
    </lineage>
</organism>
<keyword evidence="3" id="KW-1185">Reference proteome</keyword>
<evidence type="ECO:0000256" key="1">
    <source>
        <dbReference type="SAM" id="MobiDB-lite"/>
    </source>
</evidence>